<evidence type="ECO:0000313" key="2">
    <source>
        <dbReference type="Proteomes" id="UP000005824"/>
    </source>
</evidence>
<reference evidence="1 2" key="1">
    <citation type="journal article" date="2011" name="J. Bacteriol.">
        <title>Genome sequence of Chthoniobacter flavus Ellin428, an aerobic heterotrophic soil bacterium.</title>
        <authorList>
            <person name="Kant R."/>
            <person name="van Passel M.W."/>
            <person name="Palva A."/>
            <person name="Lucas S."/>
            <person name="Lapidus A."/>
            <person name="Glavina Del Rio T."/>
            <person name="Dalin E."/>
            <person name="Tice H."/>
            <person name="Bruce D."/>
            <person name="Goodwin L."/>
            <person name="Pitluck S."/>
            <person name="Larimer F.W."/>
            <person name="Land M.L."/>
            <person name="Hauser L."/>
            <person name="Sangwan P."/>
            <person name="de Vos W.M."/>
            <person name="Janssen P.H."/>
            <person name="Smidt H."/>
        </authorList>
    </citation>
    <scope>NUCLEOTIDE SEQUENCE [LARGE SCALE GENOMIC DNA]</scope>
    <source>
        <strain evidence="1 2">Ellin428</strain>
    </source>
</reference>
<protein>
    <submittedName>
        <fullName evidence="1">Uncharacterized protein</fullName>
    </submittedName>
</protein>
<evidence type="ECO:0000313" key="1">
    <source>
        <dbReference type="EMBL" id="EDY17267.1"/>
    </source>
</evidence>
<organism evidence="1 2">
    <name type="scientific">Chthoniobacter flavus Ellin428</name>
    <dbReference type="NCBI Taxonomy" id="497964"/>
    <lineage>
        <taxon>Bacteria</taxon>
        <taxon>Pseudomonadati</taxon>
        <taxon>Verrucomicrobiota</taxon>
        <taxon>Spartobacteria</taxon>
        <taxon>Chthoniobacterales</taxon>
        <taxon>Chthoniobacteraceae</taxon>
        <taxon>Chthoniobacter</taxon>
    </lineage>
</organism>
<dbReference type="Proteomes" id="UP000005824">
    <property type="component" value="Unassembled WGS sequence"/>
</dbReference>
<dbReference type="AlphaFoldDB" id="B4D8P5"/>
<proteinExistence type="predicted"/>
<name>B4D8P5_9BACT</name>
<dbReference type="EMBL" id="ABVL01000022">
    <property type="protein sequence ID" value="EDY17267.1"/>
    <property type="molecule type" value="Genomic_DNA"/>
</dbReference>
<dbReference type="STRING" id="497964.CfE428DRAFT_5285"/>
<dbReference type="InParanoid" id="B4D8P5"/>
<sequence length="40" mass="4305">MDQSVMTAAERVLQIDPLPAGLGNGESFEINIAFKLDQGQ</sequence>
<dbReference type="RefSeq" id="WP_006982606.1">
    <property type="nucleotide sequence ID" value="NZ_ABVL01000022.1"/>
</dbReference>
<gene>
    <name evidence="1" type="ORF">CfE428DRAFT_5285</name>
</gene>
<comment type="caution">
    <text evidence="1">The sequence shown here is derived from an EMBL/GenBank/DDBJ whole genome shotgun (WGS) entry which is preliminary data.</text>
</comment>
<keyword evidence="2" id="KW-1185">Reference proteome</keyword>
<accession>B4D8P5</accession>